<name>G4SUY6_META2</name>
<evidence type="ECO:0000313" key="2">
    <source>
        <dbReference type="Proteomes" id="UP000008315"/>
    </source>
</evidence>
<proteinExistence type="predicted"/>
<dbReference type="KEGG" id="mah:MEALZ_2364"/>
<gene>
    <name evidence="1" type="ordered locus">MEALZ_2364</name>
</gene>
<dbReference type="AlphaFoldDB" id="G4SUY6"/>
<reference evidence="2" key="1">
    <citation type="journal article" date="2012" name="J. Bacteriol.">
        <title>Genome sequence of the haloalkaliphilic methanotrophic bacterium Methylomicrobium alcaliphilum 20Z.</title>
        <authorList>
            <person name="Vuilleumier S."/>
            <person name="Khmelenina V.N."/>
            <person name="Bringel F."/>
            <person name="Reshetnikov A.S."/>
            <person name="Lajus A."/>
            <person name="Mangenot S."/>
            <person name="Rouy Z."/>
            <person name="Op den Camp H.J."/>
            <person name="Jetten M.S."/>
            <person name="Dispirito A.A."/>
            <person name="Dunfield P."/>
            <person name="Klotz M.G."/>
            <person name="Semrau J.D."/>
            <person name="Stein L.Y."/>
            <person name="Barbe V."/>
            <person name="Medigue C."/>
            <person name="Trotsenko Y.A."/>
            <person name="Kalyuzhnaya M.G."/>
        </authorList>
    </citation>
    <scope>NUCLEOTIDE SEQUENCE [LARGE SCALE GENOMIC DNA]</scope>
    <source>
        <strain evidence="2">DSM 19304 / NCIMB 14124 / VKM B-2133 / 20Z</strain>
    </source>
</reference>
<dbReference type="HOGENOM" id="CLU_3414818_0_0_6"/>
<keyword evidence="2" id="KW-1185">Reference proteome</keyword>
<sequence length="27" mass="3072">MFISADSVKGLESKLKKVEGSDVYRRK</sequence>
<accession>G4SUY6</accession>
<evidence type="ECO:0000313" key="1">
    <source>
        <dbReference type="EMBL" id="CCE24045.1"/>
    </source>
</evidence>
<dbReference type="EMBL" id="FO082060">
    <property type="protein sequence ID" value="CCE24045.1"/>
    <property type="molecule type" value="Genomic_DNA"/>
</dbReference>
<dbReference type="Proteomes" id="UP000008315">
    <property type="component" value="Chromosome"/>
</dbReference>
<dbReference type="STRING" id="1091494.MEALZ_2364"/>
<organism evidence="1 2">
    <name type="scientific">Methylotuvimicrobium alcaliphilum (strain DSM 19304 / NCIMB 14124 / VKM B-2133 / 20Z)</name>
    <name type="common">Methylomicrobium alcaliphilum</name>
    <dbReference type="NCBI Taxonomy" id="1091494"/>
    <lineage>
        <taxon>Bacteria</taxon>
        <taxon>Pseudomonadati</taxon>
        <taxon>Pseudomonadota</taxon>
        <taxon>Gammaproteobacteria</taxon>
        <taxon>Methylococcales</taxon>
        <taxon>Methylococcaceae</taxon>
        <taxon>Methylotuvimicrobium</taxon>
    </lineage>
</organism>
<protein>
    <submittedName>
        <fullName evidence="1">Uncharacterized protein</fullName>
    </submittedName>
</protein>